<evidence type="ECO:0000313" key="2">
    <source>
        <dbReference type="Proteomes" id="UP001153328"/>
    </source>
</evidence>
<protein>
    <submittedName>
        <fullName evidence="1">Uncharacterized protein</fullName>
    </submittedName>
</protein>
<reference evidence="1" key="1">
    <citation type="submission" date="2021-06" db="EMBL/GenBank/DDBJ databases">
        <authorList>
            <person name="Arsene-Ploetze F."/>
        </authorList>
    </citation>
    <scope>NUCLEOTIDE SEQUENCE</scope>
    <source>
        <strain evidence="1">SBRY1</strain>
    </source>
</reference>
<dbReference type="Proteomes" id="UP001153328">
    <property type="component" value="Unassembled WGS sequence"/>
</dbReference>
<name>A0A9W4MIZ9_9ACTN</name>
<proteinExistence type="predicted"/>
<comment type="caution">
    <text evidence="1">The sequence shown here is derived from an EMBL/GenBank/DDBJ whole genome shotgun (WGS) entry which is preliminary data.</text>
</comment>
<sequence length="78" mass="8665">MIIMPGRLPIAREHHLNAYGLQPWAHPSPALTRADEVLGRGNVPRQPVQQCCEERAITLGEPQPILAELAFQDDDLMA</sequence>
<accession>A0A9W4MIZ9</accession>
<dbReference type="EMBL" id="CAJVAX010000020">
    <property type="protein sequence ID" value="CAG7652917.1"/>
    <property type="molecule type" value="Genomic_DNA"/>
</dbReference>
<evidence type="ECO:0000313" key="1">
    <source>
        <dbReference type="EMBL" id="CAG7652917.1"/>
    </source>
</evidence>
<dbReference type="AlphaFoldDB" id="A0A9W4MIZ9"/>
<organism evidence="1 2">
    <name type="scientific">Actinacidiphila bryophytorum</name>
    <dbReference type="NCBI Taxonomy" id="1436133"/>
    <lineage>
        <taxon>Bacteria</taxon>
        <taxon>Bacillati</taxon>
        <taxon>Actinomycetota</taxon>
        <taxon>Actinomycetes</taxon>
        <taxon>Kitasatosporales</taxon>
        <taxon>Streptomycetaceae</taxon>
        <taxon>Actinacidiphila</taxon>
    </lineage>
</organism>
<gene>
    <name evidence="1" type="ORF">SBRY_60007</name>
</gene>
<keyword evidence="2" id="KW-1185">Reference proteome</keyword>